<evidence type="ECO:0000313" key="2">
    <source>
        <dbReference type="EMBL" id="MEQ2486846.1"/>
    </source>
</evidence>
<dbReference type="PANTHER" id="PTHR38590">
    <property type="entry name" value="BLL0828 PROTEIN"/>
    <property type="match status" value="1"/>
</dbReference>
<comment type="caution">
    <text evidence="2">The sequence shown here is derived from an EMBL/GenBank/DDBJ whole genome shotgun (WGS) entry which is preliminary data.</text>
</comment>
<dbReference type="PROSITE" id="PS50879">
    <property type="entry name" value="RNASE_H_1"/>
    <property type="match status" value="1"/>
</dbReference>
<dbReference type="SUPFAM" id="SSF53098">
    <property type="entry name" value="Ribonuclease H-like"/>
    <property type="match status" value="1"/>
</dbReference>
<dbReference type="Pfam" id="PF04480">
    <property type="entry name" value="DUF559"/>
    <property type="match status" value="1"/>
</dbReference>
<name>A0ABV1FR08_9BACT</name>
<accession>A0ABV1FR08</accession>
<dbReference type="InterPro" id="IPR002156">
    <property type="entry name" value="RNaseH_domain"/>
</dbReference>
<sequence>MPKKHDEGAHHAKGVTRQWLEQRAKEDRLFWTDGERSLWALLKGLPAPAHFVRKHIVGCYIADFASPAQRLIVELTGKYHFRGEQPVSNAERTADLNAMGYTVVTLTPEEVASEQWKVARQIQDIIKRMEISYPKAAVKSPSVASAPSAPAPTPTKDATLQLPPEVTRNAWAVDAACSGNPGPMEYQGIDLATGQQVFHYGPVHGTNNIGEFLAIVHALALWDKQGVTDKTLYSDSYNAILWVKKKQCRTKLERNTNTEQLYQVIARAEQWLRTHTIRVPILQWDTRRWGDIPADFGRK</sequence>
<dbReference type="InterPro" id="IPR036397">
    <property type="entry name" value="RNaseH_sf"/>
</dbReference>
<dbReference type="InterPro" id="IPR047216">
    <property type="entry name" value="Endonuclease_DUF559_bact"/>
</dbReference>
<dbReference type="Gene3D" id="3.30.420.10">
    <property type="entry name" value="Ribonuclease H-like superfamily/Ribonuclease H"/>
    <property type="match status" value="1"/>
</dbReference>
<organism evidence="2 3">
    <name type="scientific">Hallella faecis</name>
    <dbReference type="NCBI Taxonomy" id="2841596"/>
    <lineage>
        <taxon>Bacteria</taxon>
        <taxon>Pseudomonadati</taxon>
        <taxon>Bacteroidota</taxon>
        <taxon>Bacteroidia</taxon>
        <taxon>Bacteroidales</taxon>
        <taxon>Prevotellaceae</taxon>
        <taxon>Hallella</taxon>
    </lineage>
</organism>
<evidence type="ECO:0000313" key="3">
    <source>
        <dbReference type="Proteomes" id="UP001487296"/>
    </source>
</evidence>
<dbReference type="Proteomes" id="UP001487296">
    <property type="component" value="Unassembled WGS sequence"/>
</dbReference>
<proteinExistence type="predicted"/>
<reference evidence="2 3" key="1">
    <citation type="submission" date="2024-04" db="EMBL/GenBank/DDBJ databases">
        <title>Human intestinal bacterial collection.</title>
        <authorList>
            <person name="Pauvert C."/>
            <person name="Hitch T.C.A."/>
            <person name="Clavel T."/>
        </authorList>
    </citation>
    <scope>NUCLEOTIDE SEQUENCE [LARGE SCALE GENOMIC DNA]</scope>
    <source>
        <strain evidence="2 3">CLA-AA-H145</strain>
    </source>
</reference>
<dbReference type="InterPro" id="IPR011335">
    <property type="entry name" value="Restrct_endonuc-II-like"/>
</dbReference>
<dbReference type="SUPFAM" id="SSF52980">
    <property type="entry name" value="Restriction endonuclease-like"/>
    <property type="match status" value="1"/>
</dbReference>
<dbReference type="EMBL" id="JBBNFP010000024">
    <property type="protein sequence ID" value="MEQ2486846.1"/>
    <property type="molecule type" value="Genomic_DNA"/>
</dbReference>
<dbReference type="InterPro" id="IPR012337">
    <property type="entry name" value="RNaseH-like_sf"/>
</dbReference>
<dbReference type="Gene3D" id="3.40.960.10">
    <property type="entry name" value="VSR Endonuclease"/>
    <property type="match status" value="1"/>
</dbReference>
<evidence type="ECO:0000259" key="1">
    <source>
        <dbReference type="PROSITE" id="PS50879"/>
    </source>
</evidence>
<dbReference type="PANTHER" id="PTHR38590:SF1">
    <property type="entry name" value="BLL0828 PROTEIN"/>
    <property type="match status" value="1"/>
</dbReference>
<protein>
    <submittedName>
        <fullName evidence="2">DUF559 domain-containing protein</fullName>
    </submittedName>
</protein>
<dbReference type="RefSeq" id="WP_215759923.1">
    <property type="nucleotide sequence ID" value="NZ_JAHKBE010000024.1"/>
</dbReference>
<dbReference type="Pfam" id="PF00075">
    <property type="entry name" value="RNase_H"/>
    <property type="match status" value="1"/>
</dbReference>
<feature type="domain" description="RNase H type-1" evidence="1">
    <location>
        <begin position="165"/>
        <end position="299"/>
    </location>
</feature>
<gene>
    <name evidence="2" type="ORF">AAAT34_07220</name>
</gene>
<dbReference type="InterPro" id="IPR007569">
    <property type="entry name" value="DUF559"/>
</dbReference>
<keyword evidence="3" id="KW-1185">Reference proteome</keyword>